<dbReference type="Pfam" id="PF07859">
    <property type="entry name" value="Abhydrolase_3"/>
    <property type="match status" value="1"/>
</dbReference>
<dbReference type="eggNOG" id="KOG1515">
    <property type="taxonomic scope" value="Eukaryota"/>
</dbReference>
<evidence type="ECO:0000256" key="6">
    <source>
        <dbReference type="ARBA" id="ARBA00023004"/>
    </source>
</evidence>
<dbReference type="GO" id="GO:0004497">
    <property type="term" value="F:monooxygenase activity"/>
    <property type="evidence" value="ECO:0007669"/>
    <property type="project" value="UniProtKB-KW"/>
</dbReference>
<keyword evidence="4 8" id="KW-0479">Metal-binding</keyword>
<evidence type="ECO:0000256" key="4">
    <source>
        <dbReference type="ARBA" id="ARBA00022723"/>
    </source>
</evidence>
<keyword evidence="5 9" id="KW-0560">Oxidoreductase</keyword>
<dbReference type="HOGENOM" id="CLU_599881_0_0_1"/>
<dbReference type="InterPro" id="IPR002403">
    <property type="entry name" value="Cyt_P450_E_grp-IV"/>
</dbReference>
<evidence type="ECO:0000256" key="5">
    <source>
        <dbReference type="ARBA" id="ARBA00023002"/>
    </source>
</evidence>
<reference evidence="12" key="1">
    <citation type="submission" date="2005-09" db="EMBL/GenBank/DDBJ databases">
        <title>Annotation of the Aspergillus terreus NIH2624 genome.</title>
        <authorList>
            <person name="Birren B.W."/>
            <person name="Lander E.S."/>
            <person name="Galagan J.E."/>
            <person name="Nusbaum C."/>
            <person name="Devon K."/>
            <person name="Henn M."/>
            <person name="Ma L.-J."/>
            <person name="Jaffe D.B."/>
            <person name="Butler J."/>
            <person name="Alvarez P."/>
            <person name="Gnerre S."/>
            <person name="Grabherr M."/>
            <person name="Kleber M."/>
            <person name="Mauceli E.W."/>
            <person name="Brockman W."/>
            <person name="Rounsley S."/>
            <person name="Young S.K."/>
            <person name="LaButti K."/>
            <person name="Pushparaj V."/>
            <person name="DeCaprio D."/>
            <person name="Crawford M."/>
            <person name="Koehrsen M."/>
            <person name="Engels R."/>
            <person name="Montgomery P."/>
            <person name="Pearson M."/>
            <person name="Howarth C."/>
            <person name="Larson L."/>
            <person name="Luoma S."/>
            <person name="White J."/>
            <person name="Alvarado L."/>
            <person name="Kodira C.D."/>
            <person name="Zeng Q."/>
            <person name="Oleary S."/>
            <person name="Yandava C."/>
            <person name="Denning D.W."/>
            <person name="Nierman W.C."/>
            <person name="Milne T."/>
            <person name="Madden K."/>
        </authorList>
    </citation>
    <scope>NUCLEOTIDE SEQUENCE [LARGE SCALE GENOMIC DNA]</scope>
    <source>
        <strain evidence="12">NIH 2624 / FGSC A1156</strain>
    </source>
</reference>
<accession>Q0D0H8</accession>
<feature type="domain" description="Alpha/beta hydrolase fold-3" evidence="10">
    <location>
        <begin position="87"/>
        <end position="281"/>
    </location>
</feature>
<sequence>MSYRYDTDLEGLYSALRGMKAARPLTVAHDIASVRQRSSGIVDIYNAIPLAPGVERKSFTTKTFDGHDLELVWYVPERATTTPGPALLQIHGGGFIAFSVHDFHPALNNLVAASGVPMLCVDYRLAPENPYPVPLEDCYTALTWLRDHATELQVDPARIGVIGDSAGGGLAAGLALLARDRKFRPPLAKQVLMAPMLDDRIAEYDERMLPLLTFTYADKTSSWTAYIGRDAAGSELVPPYAAPGRAADLANLPSTYIDGGQLDVFMVEGMVYAKRLAVVGKWNKTCQRSIAKHPYCWRESQRLNSFVVTATNRMVVNPNGVTTPSGVRIPKGTMVYAPSYPVMHDPDIYPDPESFKPFRLADKRTALGEEGQSYVQRARQAWTTTSPKYPAFGHGCHACLGRFFASTLLKLMLAYILMNYDFQFLERRPENMWIGSNRTPPMKATIMIKRRVESEK</sequence>
<dbReference type="Proteomes" id="UP000007963">
    <property type="component" value="Unassembled WGS sequence"/>
</dbReference>
<dbReference type="GO" id="GO:0016705">
    <property type="term" value="F:oxidoreductase activity, acting on paired donors, with incorporation or reduction of molecular oxygen"/>
    <property type="evidence" value="ECO:0007669"/>
    <property type="project" value="InterPro"/>
</dbReference>
<evidence type="ECO:0000256" key="7">
    <source>
        <dbReference type="ARBA" id="ARBA00023033"/>
    </source>
</evidence>
<comment type="similarity">
    <text evidence="2 9">Belongs to the cytochrome P450 family.</text>
</comment>
<dbReference type="InterPro" id="IPR017972">
    <property type="entry name" value="Cyt_P450_CS"/>
</dbReference>
<evidence type="ECO:0000256" key="2">
    <source>
        <dbReference type="ARBA" id="ARBA00010617"/>
    </source>
</evidence>
<dbReference type="PRINTS" id="PR00465">
    <property type="entry name" value="EP450IV"/>
</dbReference>
<dbReference type="Gene3D" id="3.40.50.1820">
    <property type="entry name" value="alpha/beta hydrolase"/>
    <property type="match status" value="1"/>
</dbReference>
<dbReference type="AlphaFoldDB" id="Q0D0H8"/>
<comment type="cofactor">
    <cofactor evidence="1 8">
        <name>heme</name>
        <dbReference type="ChEBI" id="CHEBI:30413"/>
    </cofactor>
</comment>
<dbReference type="STRING" id="341663.Q0D0H8"/>
<keyword evidence="6 8" id="KW-0408">Iron</keyword>
<dbReference type="InterPro" id="IPR001128">
    <property type="entry name" value="Cyt_P450"/>
</dbReference>
<dbReference type="GeneID" id="4355310"/>
<dbReference type="RefSeq" id="XP_001210642.1">
    <property type="nucleotide sequence ID" value="XM_001210642.1"/>
</dbReference>
<dbReference type="Gene3D" id="1.10.630.10">
    <property type="entry name" value="Cytochrome P450"/>
    <property type="match status" value="1"/>
</dbReference>
<dbReference type="SUPFAM" id="SSF53474">
    <property type="entry name" value="alpha/beta-Hydrolases"/>
    <property type="match status" value="1"/>
</dbReference>
<evidence type="ECO:0000256" key="8">
    <source>
        <dbReference type="PIRSR" id="PIRSR602403-1"/>
    </source>
</evidence>
<keyword evidence="7 9" id="KW-0503">Monooxygenase</keyword>
<dbReference type="PROSITE" id="PS00086">
    <property type="entry name" value="CYTOCHROME_P450"/>
    <property type="match status" value="1"/>
</dbReference>
<evidence type="ECO:0000259" key="10">
    <source>
        <dbReference type="Pfam" id="PF07859"/>
    </source>
</evidence>
<dbReference type="VEuPathDB" id="FungiDB:ATEG_00556"/>
<evidence type="ECO:0000256" key="3">
    <source>
        <dbReference type="ARBA" id="ARBA00022617"/>
    </source>
</evidence>
<dbReference type="GO" id="GO:0016787">
    <property type="term" value="F:hydrolase activity"/>
    <property type="evidence" value="ECO:0007669"/>
    <property type="project" value="InterPro"/>
</dbReference>
<dbReference type="SUPFAM" id="SSF48264">
    <property type="entry name" value="Cytochrome P450"/>
    <property type="match status" value="1"/>
</dbReference>
<dbReference type="InterPro" id="IPR029058">
    <property type="entry name" value="AB_hydrolase_fold"/>
</dbReference>
<evidence type="ECO:0000313" key="11">
    <source>
        <dbReference type="EMBL" id="EAU39202.1"/>
    </source>
</evidence>
<dbReference type="OrthoDB" id="408631at2759"/>
<feature type="binding site" description="axial binding residue" evidence="8">
    <location>
        <position position="399"/>
    </location>
    <ligand>
        <name>heme</name>
        <dbReference type="ChEBI" id="CHEBI:30413"/>
    </ligand>
    <ligandPart>
        <name>Fe</name>
        <dbReference type="ChEBI" id="CHEBI:18248"/>
    </ligandPart>
</feature>
<evidence type="ECO:0000256" key="9">
    <source>
        <dbReference type="RuleBase" id="RU000461"/>
    </source>
</evidence>
<dbReference type="Pfam" id="PF00067">
    <property type="entry name" value="p450"/>
    <property type="match status" value="1"/>
</dbReference>
<dbReference type="PANTHER" id="PTHR46206">
    <property type="entry name" value="CYTOCHROME P450"/>
    <property type="match status" value="1"/>
</dbReference>
<dbReference type="PANTHER" id="PTHR46206:SF1">
    <property type="entry name" value="P450, PUTATIVE (EUROFUNG)-RELATED"/>
    <property type="match status" value="1"/>
</dbReference>
<dbReference type="InterPro" id="IPR036396">
    <property type="entry name" value="Cyt_P450_sf"/>
</dbReference>
<dbReference type="EMBL" id="CH476594">
    <property type="protein sequence ID" value="EAU39202.1"/>
    <property type="molecule type" value="Genomic_DNA"/>
</dbReference>
<evidence type="ECO:0000313" key="12">
    <source>
        <dbReference type="Proteomes" id="UP000007963"/>
    </source>
</evidence>
<protein>
    <recommendedName>
        <fullName evidence="10">Alpha/beta hydrolase fold-3 domain-containing protein</fullName>
    </recommendedName>
</protein>
<gene>
    <name evidence="11" type="ORF">ATEG_00556</name>
</gene>
<dbReference type="eggNOG" id="KOG0158">
    <property type="taxonomic scope" value="Eukaryota"/>
</dbReference>
<organism evidence="11 12">
    <name type="scientific">Aspergillus terreus (strain NIH 2624 / FGSC A1156)</name>
    <dbReference type="NCBI Taxonomy" id="341663"/>
    <lineage>
        <taxon>Eukaryota</taxon>
        <taxon>Fungi</taxon>
        <taxon>Dikarya</taxon>
        <taxon>Ascomycota</taxon>
        <taxon>Pezizomycotina</taxon>
        <taxon>Eurotiomycetes</taxon>
        <taxon>Eurotiomycetidae</taxon>
        <taxon>Eurotiales</taxon>
        <taxon>Aspergillaceae</taxon>
        <taxon>Aspergillus</taxon>
        <taxon>Aspergillus subgen. Circumdati</taxon>
    </lineage>
</organism>
<dbReference type="InterPro" id="IPR013094">
    <property type="entry name" value="AB_hydrolase_3"/>
</dbReference>
<evidence type="ECO:0000256" key="1">
    <source>
        <dbReference type="ARBA" id="ARBA00001971"/>
    </source>
</evidence>
<proteinExistence type="inferred from homology"/>
<dbReference type="GO" id="GO:0020037">
    <property type="term" value="F:heme binding"/>
    <property type="evidence" value="ECO:0007669"/>
    <property type="project" value="InterPro"/>
</dbReference>
<name>Q0D0H8_ASPTN</name>
<dbReference type="GO" id="GO:0019748">
    <property type="term" value="P:secondary metabolic process"/>
    <property type="evidence" value="ECO:0007669"/>
    <property type="project" value="UniProtKB-ARBA"/>
</dbReference>
<dbReference type="GO" id="GO:0005506">
    <property type="term" value="F:iron ion binding"/>
    <property type="evidence" value="ECO:0007669"/>
    <property type="project" value="InterPro"/>
</dbReference>
<keyword evidence="3 8" id="KW-0349">Heme</keyword>
<dbReference type="CDD" id="cd11041">
    <property type="entry name" value="CYP503A1-like"/>
    <property type="match status" value="1"/>
</dbReference>